<comment type="similarity">
    <text evidence="3">Belongs to the radical SAM superfamily. NifB family.</text>
</comment>
<dbReference type="GO" id="GO:0016829">
    <property type="term" value="F:lyase activity"/>
    <property type="evidence" value="ECO:0007669"/>
    <property type="project" value="UniProtKB-KW"/>
</dbReference>
<dbReference type="EMBL" id="JAKOAV010000020">
    <property type="protein sequence ID" value="MDF9408903.1"/>
    <property type="molecule type" value="Genomic_DNA"/>
</dbReference>
<keyword evidence="13" id="KW-1185">Reference proteome</keyword>
<evidence type="ECO:0000256" key="1">
    <source>
        <dbReference type="ARBA" id="ARBA00001966"/>
    </source>
</evidence>
<keyword evidence="9" id="KW-0535">Nitrogen fixation</keyword>
<accession>A0A9X4H6H9</accession>
<reference evidence="12" key="1">
    <citation type="submission" date="2022-02" db="EMBL/GenBank/DDBJ databases">
        <authorList>
            <person name="Leng L."/>
        </authorList>
    </citation>
    <scope>NUCLEOTIDE SEQUENCE</scope>
    <source>
        <strain evidence="12">JI</strain>
    </source>
</reference>
<evidence type="ECO:0000256" key="7">
    <source>
        <dbReference type="ARBA" id="ARBA00023004"/>
    </source>
</evidence>
<protein>
    <submittedName>
        <fullName evidence="12">Radical SAM protein</fullName>
    </submittedName>
</protein>
<dbReference type="InterPro" id="IPR058240">
    <property type="entry name" value="rSAM_sf"/>
</dbReference>
<dbReference type="PANTHER" id="PTHR43787">
    <property type="entry name" value="FEMO COFACTOR BIOSYNTHESIS PROTEIN NIFB-RELATED"/>
    <property type="match status" value="1"/>
</dbReference>
<evidence type="ECO:0000256" key="6">
    <source>
        <dbReference type="ARBA" id="ARBA00022723"/>
    </source>
</evidence>
<dbReference type="Pfam" id="PF04055">
    <property type="entry name" value="Radical_SAM"/>
    <property type="match status" value="1"/>
</dbReference>
<evidence type="ECO:0000256" key="10">
    <source>
        <dbReference type="ARBA" id="ARBA00023239"/>
    </source>
</evidence>
<keyword evidence="10" id="KW-0456">Lyase</keyword>
<name>A0A9X4H6H9_9FIRM</name>
<sequence>MTSDEKVILSQHPCFNHKVSRWFTRLHLPVATCCNIRCRYCSREYDCVNENRPGVASRPLPPRHVLKSVYNILSQDERIRVIGVAGPGEPLASNETIDALKRVHERYPHIIKCVSTNGLMLEDSIDQLESVGVKTITVTVNAVDPIIGSKIYSAVFYNNKPYQGIAGAKLLLNKQLAGIREARKRGMLVKVNTVLIPGINHHHLNQVAIAVKEAGAFIMNLVPFFPQAEFTLLPATSDGVLDGAKHELEPIIRQTKQNYQCFC</sequence>
<feature type="domain" description="Radical SAM core" evidence="11">
    <location>
        <begin position="16"/>
        <end position="258"/>
    </location>
</feature>
<dbReference type="PROSITE" id="PS51918">
    <property type="entry name" value="RADICAL_SAM"/>
    <property type="match status" value="1"/>
</dbReference>
<evidence type="ECO:0000313" key="12">
    <source>
        <dbReference type="EMBL" id="MDF9408903.1"/>
    </source>
</evidence>
<keyword evidence="8" id="KW-0411">Iron-sulfur</keyword>
<evidence type="ECO:0000259" key="11">
    <source>
        <dbReference type="PROSITE" id="PS51918"/>
    </source>
</evidence>
<dbReference type="RefSeq" id="WP_277444309.1">
    <property type="nucleotide sequence ID" value="NZ_JAKOAV010000020.1"/>
</dbReference>
<dbReference type="PROSITE" id="PS01305">
    <property type="entry name" value="MOAA_NIFB_PQQE"/>
    <property type="match status" value="1"/>
</dbReference>
<keyword evidence="6" id="KW-0479">Metal-binding</keyword>
<dbReference type="GO" id="GO:0046872">
    <property type="term" value="F:metal ion binding"/>
    <property type="evidence" value="ECO:0007669"/>
    <property type="project" value="UniProtKB-KW"/>
</dbReference>
<evidence type="ECO:0000256" key="4">
    <source>
        <dbReference type="ARBA" id="ARBA00022485"/>
    </source>
</evidence>
<keyword evidence="4" id="KW-0004">4Fe-4S</keyword>
<dbReference type="InterPro" id="IPR013785">
    <property type="entry name" value="Aldolase_TIM"/>
</dbReference>
<dbReference type="CDD" id="cd01335">
    <property type="entry name" value="Radical_SAM"/>
    <property type="match status" value="1"/>
</dbReference>
<dbReference type="Proteomes" id="UP001154312">
    <property type="component" value="Unassembled WGS sequence"/>
</dbReference>
<evidence type="ECO:0000256" key="9">
    <source>
        <dbReference type="ARBA" id="ARBA00023231"/>
    </source>
</evidence>
<dbReference type="PANTHER" id="PTHR43787:SF13">
    <property type="entry name" value="FEMO COFACTOR BIOSYNTHESIS PROTEIN NIFB"/>
    <property type="match status" value="1"/>
</dbReference>
<comment type="pathway">
    <text evidence="2">Cofactor biosynthesis; Fe-Mo cofactor biosynthesis.</text>
</comment>
<dbReference type="Gene3D" id="3.20.20.70">
    <property type="entry name" value="Aldolase class I"/>
    <property type="match status" value="1"/>
</dbReference>
<evidence type="ECO:0000313" key="13">
    <source>
        <dbReference type="Proteomes" id="UP001154312"/>
    </source>
</evidence>
<dbReference type="SUPFAM" id="SSF102114">
    <property type="entry name" value="Radical SAM enzymes"/>
    <property type="match status" value="1"/>
</dbReference>
<evidence type="ECO:0000256" key="8">
    <source>
        <dbReference type="ARBA" id="ARBA00023014"/>
    </source>
</evidence>
<dbReference type="SFLD" id="SFLDS00029">
    <property type="entry name" value="Radical_SAM"/>
    <property type="match status" value="1"/>
</dbReference>
<comment type="caution">
    <text evidence="12">The sequence shown here is derived from an EMBL/GenBank/DDBJ whole genome shotgun (WGS) entry which is preliminary data.</text>
</comment>
<gene>
    <name evidence="12" type="ORF">L7E55_11130</name>
</gene>
<proteinExistence type="inferred from homology"/>
<comment type="cofactor">
    <cofactor evidence="1">
        <name>[4Fe-4S] cluster</name>
        <dbReference type="ChEBI" id="CHEBI:49883"/>
    </cofactor>
</comment>
<dbReference type="GO" id="GO:0051539">
    <property type="term" value="F:4 iron, 4 sulfur cluster binding"/>
    <property type="evidence" value="ECO:0007669"/>
    <property type="project" value="UniProtKB-KW"/>
</dbReference>
<dbReference type="InterPro" id="IPR000385">
    <property type="entry name" value="MoaA_NifB_PqqE_Fe-S-bd_CS"/>
</dbReference>
<dbReference type="SFLD" id="SFLDG01067">
    <property type="entry name" value="SPASM/twitch_domain_containing"/>
    <property type="match status" value="1"/>
</dbReference>
<dbReference type="InterPro" id="IPR007197">
    <property type="entry name" value="rSAM"/>
</dbReference>
<keyword evidence="5" id="KW-0949">S-adenosyl-L-methionine</keyword>
<evidence type="ECO:0000256" key="2">
    <source>
        <dbReference type="ARBA" id="ARBA00005155"/>
    </source>
</evidence>
<dbReference type="AlphaFoldDB" id="A0A9X4H6H9"/>
<evidence type="ECO:0000256" key="5">
    <source>
        <dbReference type="ARBA" id="ARBA00022691"/>
    </source>
</evidence>
<evidence type="ECO:0000256" key="3">
    <source>
        <dbReference type="ARBA" id="ARBA00006804"/>
    </source>
</evidence>
<organism evidence="12 13">
    <name type="scientific">Pelotomaculum isophthalicicum JI</name>
    <dbReference type="NCBI Taxonomy" id="947010"/>
    <lineage>
        <taxon>Bacteria</taxon>
        <taxon>Bacillati</taxon>
        <taxon>Bacillota</taxon>
        <taxon>Clostridia</taxon>
        <taxon>Eubacteriales</taxon>
        <taxon>Desulfotomaculaceae</taxon>
        <taxon>Pelotomaculum</taxon>
    </lineage>
</organism>
<keyword evidence="7" id="KW-0408">Iron</keyword>